<dbReference type="Pfam" id="PF25102">
    <property type="entry name" value="DUF7810"/>
    <property type="match status" value="1"/>
</dbReference>
<dbReference type="PANTHER" id="PTHR35736">
    <property type="entry name" value="EXPRESSED PROTEIN"/>
    <property type="match status" value="1"/>
</dbReference>
<dbReference type="InterPro" id="IPR056712">
    <property type="entry name" value="DUF7810"/>
</dbReference>
<proteinExistence type="predicted"/>
<organism evidence="2">
    <name type="scientific">Arundo donax</name>
    <name type="common">Giant reed</name>
    <name type="synonym">Donax arundinaceus</name>
    <dbReference type="NCBI Taxonomy" id="35708"/>
    <lineage>
        <taxon>Eukaryota</taxon>
        <taxon>Viridiplantae</taxon>
        <taxon>Streptophyta</taxon>
        <taxon>Embryophyta</taxon>
        <taxon>Tracheophyta</taxon>
        <taxon>Spermatophyta</taxon>
        <taxon>Magnoliopsida</taxon>
        <taxon>Liliopsida</taxon>
        <taxon>Poales</taxon>
        <taxon>Poaceae</taxon>
        <taxon>PACMAD clade</taxon>
        <taxon>Arundinoideae</taxon>
        <taxon>Arundineae</taxon>
        <taxon>Arundo</taxon>
    </lineage>
</organism>
<feature type="compositionally biased region" description="Basic residues" evidence="1">
    <location>
        <begin position="71"/>
        <end position="81"/>
    </location>
</feature>
<accession>A0A0A9DFL7</accession>
<protein>
    <submittedName>
        <fullName evidence="2">Uncharacterized protein</fullName>
    </submittedName>
</protein>
<feature type="region of interest" description="Disordered" evidence="1">
    <location>
        <begin position="1"/>
        <end position="128"/>
    </location>
</feature>
<dbReference type="AlphaFoldDB" id="A0A0A9DFL7"/>
<feature type="compositionally biased region" description="Polar residues" evidence="1">
    <location>
        <begin position="104"/>
        <end position="117"/>
    </location>
</feature>
<name>A0A0A9DFL7_ARUDO</name>
<feature type="compositionally biased region" description="Basic residues" evidence="1">
    <location>
        <begin position="118"/>
        <end position="127"/>
    </location>
</feature>
<dbReference type="EMBL" id="GBRH01212417">
    <property type="protein sequence ID" value="JAD85478.1"/>
    <property type="molecule type" value="Transcribed_RNA"/>
</dbReference>
<reference evidence="2" key="1">
    <citation type="submission" date="2014-09" db="EMBL/GenBank/DDBJ databases">
        <authorList>
            <person name="Magalhaes I.L.F."/>
            <person name="Oliveira U."/>
            <person name="Santos F.R."/>
            <person name="Vidigal T.H.D.A."/>
            <person name="Brescovit A.D."/>
            <person name="Santos A.J."/>
        </authorList>
    </citation>
    <scope>NUCLEOTIDE SEQUENCE</scope>
    <source>
        <tissue evidence="2">Shoot tissue taken approximately 20 cm above the soil surface</tissue>
    </source>
</reference>
<evidence type="ECO:0000313" key="2">
    <source>
        <dbReference type="EMBL" id="JAD85478.1"/>
    </source>
</evidence>
<reference evidence="2" key="2">
    <citation type="journal article" date="2015" name="Data Brief">
        <title>Shoot transcriptome of the giant reed, Arundo donax.</title>
        <authorList>
            <person name="Barrero R.A."/>
            <person name="Guerrero F.D."/>
            <person name="Moolhuijzen P."/>
            <person name="Goolsby J.A."/>
            <person name="Tidwell J."/>
            <person name="Bellgard S.E."/>
            <person name="Bellgard M.I."/>
        </authorList>
    </citation>
    <scope>NUCLEOTIDE SEQUENCE</scope>
    <source>
        <tissue evidence="2">Shoot tissue taken approximately 20 cm above the soil surface</tissue>
    </source>
</reference>
<evidence type="ECO:0000256" key="1">
    <source>
        <dbReference type="SAM" id="MobiDB-lite"/>
    </source>
</evidence>
<dbReference type="PANTHER" id="PTHR35736:SF1">
    <property type="entry name" value="EXPRESSED PROTEIN"/>
    <property type="match status" value="1"/>
</dbReference>
<sequence>MTPARTIAPPTVTFAAGGAPTPSCSLQRSAPPPPHRPQPPDRKDPQPDPALGRSSRAPADPARILWAVAARGRRGWRRPRRGGGDGAWESSRGSSGGDKKGRGQNSSEGASNHFQSVNRRHIKKKGGRAASRARYAVVAGAHRRVGTTCAQLIAALAATNRHGHEPSGANFKFLSSIHSNLLVEGLLTQVGWGHIWNRYAGPLSCQHQVHQCALTPLLPPAWWDGQWQSPIPRNVRRLLEYGVRLSNTGEVAERRLVSYCRSRKDHVKRYHVLPPYKSSTRV</sequence>